<comment type="caution">
    <text evidence="2">The sequence shown here is derived from an EMBL/GenBank/DDBJ whole genome shotgun (WGS) entry which is preliminary data.</text>
</comment>
<dbReference type="EMBL" id="WTYL01000001">
    <property type="protein sequence ID" value="MXP42838.1"/>
    <property type="molecule type" value="Genomic_DNA"/>
</dbReference>
<organism evidence="2 3">
    <name type="scientific">Allopontixanthobacter sediminis</name>
    <dbReference type="NCBI Taxonomy" id="1689985"/>
    <lineage>
        <taxon>Bacteria</taxon>
        <taxon>Pseudomonadati</taxon>
        <taxon>Pseudomonadota</taxon>
        <taxon>Alphaproteobacteria</taxon>
        <taxon>Sphingomonadales</taxon>
        <taxon>Erythrobacteraceae</taxon>
        <taxon>Allopontixanthobacter</taxon>
    </lineage>
</organism>
<name>A0A845AY06_9SPHN</name>
<evidence type="ECO:0000313" key="3">
    <source>
        <dbReference type="Proteomes" id="UP000431922"/>
    </source>
</evidence>
<evidence type="ECO:0000313" key="2">
    <source>
        <dbReference type="EMBL" id="MXP42838.1"/>
    </source>
</evidence>
<dbReference type="OrthoDB" id="9995956at2"/>
<dbReference type="Proteomes" id="UP000431922">
    <property type="component" value="Unassembled WGS sequence"/>
</dbReference>
<evidence type="ECO:0000256" key="1">
    <source>
        <dbReference type="SAM" id="MobiDB-lite"/>
    </source>
</evidence>
<proteinExistence type="predicted"/>
<dbReference type="AlphaFoldDB" id="A0A845AY06"/>
<dbReference type="RefSeq" id="WP_160754505.1">
    <property type="nucleotide sequence ID" value="NZ_WTYL01000001.1"/>
</dbReference>
<protein>
    <submittedName>
        <fullName evidence="2">Uncharacterized protein</fullName>
    </submittedName>
</protein>
<keyword evidence="3" id="KW-1185">Reference proteome</keyword>
<reference evidence="2 3" key="1">
    <citation type="submission" date="2019-12" db="EMBL/GenBank/DDBJ databases">
        <title>Genomic-based taxomic classification of the family Erythrobacteraceae.</title>
        <authorList>
            <person name="Xu L."/>
        </authorList>
    </citation>
    <scope>NUCLEOTIDE SEQUENCE [LARGE SCALE GENOMIC DNA]</scope>
    <source>
        <strain evidence="2 3">KCTC 42453</strain>
    </source>
</reference>
<sequence>MPDHQQAPLPEDMLYDRRNAFLDLVLGLISLSERTVSTVAQLAEPLPPPPRDPARSDPPVGPILR</sequence>
<accession>A0A845AY06</accession>
<gene>
    <name evidence="2" type="ORF">GRI65_00035</name>
</gene>
<feature type="region of interest" description="Disordered" evidence="1">
    <location>
        <begin position="42"/>
        <end position="65"/>
    </location>
</feature>